<evidence type="ECO:0000256" key="1">
    <source>
        <dbReference type="SAM" id="Phobius"/>
    </source>
</evidence>
<dbReference type="EMBL" id="BARW01034810">
    <property type="protein sequence ID" value="GAJ10339.1"/>
    <property type="molecule type" value="Genomic_DNA"/>
</dbReference>
<proteinExistence type="predicted"/>
<evidence type="ECO:0000259" key="2">
    <source>
        <dbReference type="Pfam" id="PF06808"/>
    </source>
</evidence>
<dbReference type="Pfam" id="PF06808">
    <property type="entry name" value="DctM"/>
    <property type="match status" value="1"/>
</dbReference>
<keyword evidence="1" id="KW-0812">Transmembrane</keyword>
<gene>
    <name evidence="3" type="ORF">S12H4_54450</name>
</gene>
<feature type="transmembrane region" description="Helical" evidence="1">
    <location>
        <begin position="15"/>
        <end position="35"/>
    </location>
</feature>
<keyword evidence="1" id="KW-0472">Membrane</keyword>
<dbReference type="InterPro" id="IPR010656">
    <property type="entry name" value="DctM"/>
</dbReference>
<comment type="caution">
    <text evidence="3">The sequence shown here is derived from an EMBL/GenBank/DDBJ whole genome shotgun (WGS) entry which is preliminary data.</text>
</comment>
<evidence type="ECO:0000313" key="3">
    <source>
        <dbReference type="EMBL" id="GAJ10339.1"/>
    </source>
</evidence>
<keyword evidence="1" id="KW-1133">Transmembrane helix</keyword>
<dbReference type="PANTHER" id="PTHR43849:SF2">
    <property type="entry name" value="BLL3936 PROTEIN"/>
    <property type="match status" value="1"/>
</dbReference>
<sequence>MIIFLISITKRKHKWYRALDITLVLLTTISLVYTFSYSESIAFRAGNPNPMDYAIGTIVLLLAIEGARRAVGLAIAAVTGFFLIYTYFGPLFPGFLKHAPYSFGEIINIQYLELEGVWGIPTGAMSTYIIIFLLFAGILVQTGMLSVFMDLAMKLFGRTTGGPAKVAVAASTLIGSVSGSAAANALLTGQISIPLMKGLGYKPTFAGAVEASVSSGG</sequence>
<dbReference type="AlphaFoldDB" id="X1TYJ2"/>
<organism evidence="3">
    <name type="scientific">marine sediment metagenome</name>
    <dbReference type="NCBI Taxonomy" id="412755"/>
    <lineage>
        <taxon>unclassified sequences</taxon>
        <taxon>metagenomes</taxon>
        <taxon>ecological metagenomes</taxon>
    </lineage>
</organism>
<feature type="transmembrane region" description="Helical" evidence="1">
    <location>
        <begin position="128"/>
        <end position="148"/>
    </location>
</feature>
<feature type="non-terminal residue" evidence="3">
    <location>
        <position position="217"/>
    </location>
</feature>
<name>X1TYJ2_9ZZZZ</name>
<feature type="domain" description="TRAP C4-dicarboxylate transport system permease DctM subunit" evidence="2">
    <location>
        <begin position="59"/>
        <end position="217"/>
    </location>
</feature>
<reference evidence="3" key="1">
    <citation type="journal article" date="2014" name="Front. Microbiol.">
        <title>High frequency of phylogenetically diverse reductive dehalogenase-homologous genes in deep subseafloor sedimentary metagenomes.</title>
        <authorList>
            <person name="Kawai M."/>
            <person name="Futagami T."/>
            <person name="Toyoda A."/>
            <person name="Takaki Y."/>
            <person name="Nishi S."/>
            <person name="Hori S."/>
            <person name="Arai W."/>
            <person name="Tsubouchi T."/>
            <person name="Morono Y."/>
            <person name="Uchiyama I."/>
            <person name="Ito T."/>
            <person name="Fujiyama A."/>
            <person name="Inagaki F."/>
            <person name="Takami H."/>
        </authorList>
    </citation>
    <scope>NUCLEOTIDE SEQUENCE</scope>
    <source>
        <strain evidence="3">Expedition CK06-06</strain>
    </source>
</reference>
<feature type="transmembrane region" description="Helical" evidence="1">
    <location>
        <begin position="70"/>
        <end position="88"/>
    </location>
</feature>
<dbReference type="PANTHER" id="PTHR43849">
    <property type="entry name" value="BLL3936 PROTEIN"/>
    <property type="match status" value="1"/>
</dbReference>
<accession>X1TYJ2</accession>
<protein>
    <recommendedName>
        <fullName evidence="2">TRAP C4-dicarboxylate transport system permease DctM subunit domain-containing protein</fullName>
    </recommendedName>
</protein>